<proteinExistence type="predicted"/>
<organism evidence="2 3">
    <name type="scientific">Rhizoctonia solani AG-3 Rhs1AP</name>
    <dbReference type="NCBI Taxonomy" id="1086054"/>
    <lineage>
        <taxon>Eukaryota</taxon>
        <taxon>Fungi</taxon>
        <taxon>Dikarya</taxon>
        <taxon>Basidiomycota</taxon>
        <taxon>Agaricomycotina</taxon>
        <taxon>Agaricomycetes</taxon>
        <taxon>Cantharellales</taxon>
        <taxon>Ceratobasidiaceae</taxon>
        <taxon>Rhizoctonia</taxon>
    </lineage>
</organism>
<evidence type="ECO:0000256" key="1">
    <source>
        <dbReference type="SAM" id="MobiDB-lite"/>
    </source>
</evidence>
<evidence type="ECO:0000313" key="2">
    <source>
        <dbReference type="EMBL" id="EUC57247.1"/>
    </source>
</evidence>
<evidence type="ECO:0000313" key="3">
    <source>
        <dbReference type="Proteomes" id="UP000030108"/>
    </source>
</evidence>
<sequence length="120" mass="13560">MILDSWSASTKTPTPIATSNATGGYTSGDHYRGTHFMLLKKMKRRERMKSINIYLINLQPVPTTPLQYYPPKQNQTSFSILVRLGSTWWVHLIGVSSPRMVNLTQFGYVPGDFACLSKGY</sequence>
<accession>X8J5M8</accession>
<name>X8J5M8_9AGAM</name>
<feature type="non-terminal residue" evidence="2">
    <location>
        <position position="120"/>
    </location>
</feature>
<reference evidence="3" key="1">
    <citation type="journal article" date="2014" name="Genome Announc.">
        <title>Draft genome sequence of the plant-pathogenic soil fungus Rhizoctonia solani anastomosis group 3 strain Rhs1AP.</title>
        <authorList>
            <person name="Cubeta M.A."/>
            <person name="Thomas E."/>
            <person name="Dean R.A."/>
            <person name="Jabaji S."/>
            <person name="Neate S.M."/>
            <person name="Tavantzis S."/>
            <person name="Toda T."/>
            <person name="Vilgalys R."/>
            <person name="Bharathan N."/>
            <person name="Fedorova-Abrams N."/>
            <person name="Pakala S.B."/>
            <person name="Pakala S.M."/>
            <person name="Zafar N."/>
            <person name="Joardar V."/>
            <person name="Losada L."/>
            <person name="Nierman W.C."/>
        </authorList>
    </citation>
    <scope>NUCLEOTIDE SEQUENCE [LARGE SCALE GENOMIC DNA]</scope>
    <source>
        <strain evidence="3">AG-3</strain>
    </source>
</reference>
<dbReference type="Proteomes" id="UP000030108">
    <property type="component" value="Unassembled WGS sequence"/>
</dbReference>
<feature type="region of interest" description="Disordered" evidence="1">
    <location>
        <begin position="1"/>
        <end position="23"/>
    </location>
</feature>
<dbReference type="EMBL" id="JATN01000322">
    <property type="protein sequence ID" value="EUC57247.1"/>
    <property type="molecule type" value="Genomic_DNA"/>
</dbReference>
<dbReference type="AlphaFoldDB" id="X8J5M8"/>
<comment type="caution">
    <text evidence="2">The sequence shown here is derived from an EMBL/GenBank/DDBJ whole genome shotgun (WGS) entry which is preliminary data.</text>
</comment>
<gene>
    <name evidence="2" type="ORF">RSOL_214230</name>
</gene>
<protein>
    <submittedName>
        <fullName evidence="2">Uncharacterized protein</fullName>
    </submittedName>
</protein>